<dbReference type="Proteomes" id="UP000078572">
    <property type="component" value="Chromosome 1"/>
</dbReference>
<gene>
    <name evidence="1" type="ORF">A9Y76_14070</name>
</gene>
<sequence>MSRKPAHLEMKGGKSPRQRVWEAMRRHRECFTQRDLAEVVGGLEGVIEDYVRNLLKAGFIEVIPDERAGRIAVRKSYRLVRDNGVEAPRVRRTGEIVTKGRGNEAMWGTMRRMFSKPGNDFNYRELAGMCSTASHPVLVQTAKNYVLYLAAAGYLQETKPAVRGSCPVPARYFLKLDTGPRAPMIQRACQVFDPNPKYNRVMWTEQKGMDDEQ</sequence>
<dbReference type="RefSeq" id="WP_064804946.1">
    <property type="nucleotide sequence ID" value="NZ_CP016022.1"/>
</dbReference>
<keyword evidence="2" id="KW-1185">Reference proteome</keyword>
<accession>A0A191ZZN8</accession>
<protein>
    <submittedName>
        <fullName evidence="1">Uncharacterized protein</fullName>
    </submittedName>
</protein>
<dbReference type="EMBL" id="CP016022">
    <property type="protein sequence ID" value="ANJ73522.1"/>
    <property type="molecule type" value="Genomic_DNA"/>
</dbReference>
<name>A0A191ZZN8_9RALS</name>
<dbReference type="AlphaFoldDB" id="A0A191ZZN8"/>
<dbReference type="GeneID" id="61527144"/>
<evidence type="ECO:0000313" key="1">
    <source>
        <dbReference type="EMBL" id="ANJ73522.1"/>
    </source>
</evidence>
<dbReference type="OrthoDB" id="8080957at2"/>
<evidence type="ECO:0000313" key="2">
    <source>
        <dbReference type="Proteomes" id="UP000078572"/>
    </source>
</evidence>
<reference evidence="2" key="1">
    <citation type="submission" date="2016-06" db="EMBL/GenBank/DDBJ databases">
        <authorList>
            <person name="Xu Y."/>
            <person name="Nagy A."/>
            <person name="Yan X."/>
            <person name="Kim S.W."/>
            <person name="Haley B."/>
            <person name="Liu N.T."/>
            <person name="Nou X."/>
        </authorList>
    </citation>
    <scope>NUCLEOTIDE SEQUENCE [LARGE SCALE GENOMIC DNA]</scope>
    <source>
        <strain evidence="2">ATCC 49129</strain>
    </source>
</reference>
<proteinExistence type="predicted"/>
<organism evidence="1 2">
    <name type="scientific">Ralstonia insidiosa</name>
    <dbReference type="NCBI Taxonomy" id="190721"/>
    <lineage>
        <taxon>Bacteria</taxon>
        <taxon>Pseudomonadati</taxon>
        <taxon>Pseudomonadota</taxon>
        <taxon>Betaproteobacteria</taxon>
        <taxon>Burkholderiales</taxon>
        <taxon>Burkholderiaceae</taxon>
        <taxon>Ralstonia</taxon>
    </lineage>
</organism>